<keyword evidence="16" id="KW-0256">Endoplasmic reticulum</keyword>
<comment type="catalytic activity">
    <reaction evidence="33">
        <text>a 1-O-(1Z-alkenyl)-sn-glycero-3-phosphocholine + hexadecanoyl-CoA = 1-O-(1Z)-alkenyl-2-hexadecanoyl-sn-glycero-3-phosphocholine + CoA</text>
        <dbReference type="Rhea" id="RHEA:37819"/>
        <dbReference type="ChEBI" id="CHEBI:57287"/>
        <dbReference type="ChEBI" id="CHEBI:57379"/>
        <dbReference type="ChEBI" id="CHEBI:77287"/>
        <dbReference type="ChEBI" id="CHEBI:77304"/>
    </reaction>
    <physiologicalReaction direction="left-to-right" evidence="33">
        <dbReference type="Rhea" id="RHEA:37820"/>
    </physiologicalReaction>
</comment>
<comment type="catalytic activity">
    <reaction evidence="43">
        <text>1-O-hexadecyl-sn-glycero-3-phosphocholine + acetyl-CoA = 1-O-hexadecyl-2-acetyl-sn-glycero-3-phosphocholine + CoA</text>
        <dbReference type="Rhea" id="RHEA:37719"/>
        <dbReference type="ChEBI" id="CHEBI:44811"/>
        <dbReference type="ChEBI" id="CHEBI:57287"/>
        <dbReference type="ChEBI" id="CHEBI:57288"/>
        <dbReference type="ChEBI" id="CHEBI:64496"/>
    </reaction>
    <physiologicalReaction direction="left-to-right" evidence="43">
        <dbReference type="Rhea" id="RHEA:37720"/>
    </physiologicalReaction>
</comment>
<comment type="catalytic activity">
    <reaction evidence="30">
        <text>a 1-acyl-sn-glycero-3-phosphocholine + hexadecanoyl-CoA = 1-acyl-2-hexadecanoyl-sn-glycero-3-phosphocholine + CoA</text>
        <dbReference type="Rhea" id="RHEA:37803"/>
        <dbReference type="ChEBI" id="CHEBI:57287"/>
        <dbReference type="ChEBI" id="CHEBI:57379"/>
        <dbReference type="ChEBI" id="CHEBI:58168"/>
        <dbReference type="ChEBI" id="CHEBI:75279"/>
    </reaction>
    <physiologicalReaction direction="left-to-right" evidence="30">
        <dbReference type="Rhea" id="RHEA:37804"/>
    </physiologicalReaction>
</comment>
<evidence type="ECO:0000256" key="11">
    <source>
        <dbReference type="ARBA" id="ARBA00022677"/>
    </source>
</evidence>
<dbReference type="AlphaFoldDB" id="A0A673YM27"/>
<evidence type="ECO:0000256" key="19">
    <source>
        <dbReference type="ARBA" id="ARBA00022989"/>
    </source>
</evidence>
<keyword evidence="12" id="KW-0808">Transferase</keyword>
<comment type="catalytic activity">
    <reaction evidence="37">
        <text>hexanoyl-CoA + 1-hexadecanoyl-sn-glycero-3-phosphocholine = 1-hexadecanoyl-2-hexanoyl-sn-glycero-3-phosphocholine + CoA</text>
        <dbReference type="Rhea" id="RHEA:37855"/>
        <dbReference type="ChEBI" id="CHEBI:57287"/>
        <dbReference type="ChEBI" id="CHEBI:62620"/>
        <dbReference type="ChEBI" id="CHEBI:72998"/>
        <dbReference type="ChEBI" id="CHEBI:75301"/>
    </reaction>
    <physiologicalReaction direction="left-to-right" evidence="37">
        <dbReference type="Rhea" id="RHEA:37856"/>
    </physiologicalReaction>
</comment>
<evidence type="ECO:0000256" key="3">
    <source>
        <dbReference type="ARBA" id="ARBA00004401"/>
    </source>
</evidence>
<evidence type="ECO:0000256" key="45">
    <source>
        <dbReference type="ARBA" id="ARBA00051692"/>
    </source>
</evidence>
<comment type="catalytic activity">
    <reaction evidence="53">
        <text>1-hexadecanoyl-sn-glycero-3-phosphocholine + (9Z)-octadecenoyl-CoA = 1-hexadecanoyl-2-(9Z-octadecenoyl)-sn-glycero-3-phosphocholine + CoA</text>
        <dbReference type="Rhea" id="RHEA:35991"/>
        <dbReference type="ChEBI" id="CHEBI:57287"/>
        <dbReference type="ChEBI" id="CHEBI:57387"/>
        <dbReference type="ChEBI" id="CHEBI:72998"/>
        <dbReference type="ChEBI" id="CHEBI:73001"/>
    </reaction>
    <physiologicalReaction direction="left-to-right" evidence="53">
        <dbReference type="Rhea" id="RHEA:35992"/>
    </physiologicalReaction>
</comment>
<evidence type="ECO:0000256" key="33">
    <source>
        <dbReference type="ARBA" id="ARBA00050747"/>
    </source>
</evidence>
<comment type="similarity">
    <text evidence="7">Belongs to the 1-acyl-sn-glycerol-3-phosphate acyltransferase family.</text>
</comment>
<evidence type="ECO:0000256" key="35">
    <source>
        <dbReference type="ARBA" id="ARBA00050900"/>
    </source>
</evidence>
<evidence type="ECO:0000256" key="18">
    <source>
        <dbReference type="ARBA" id="ARBA00022968"/>
    </source>
</evidence>
<comment type="pathway">
    <text evidence="27">Phospholipid metabolism.</text>
</comment>
<evidence type="ECO:0000256" key="36">
    <source>
        <dbReference type="ARBA" id="ARBA00050957"/>
    </source>
</evidence>
<comment type="catalytic activity">
    <reaction evidence="49">
        <text>a 1-O-alkyl-sn-glycero-3-phosphocholine + acetyl-CoA = a 1-O-alkyl-2-acetyl-sn-glycero-3-phosphocholine + CoA</text>
        <dbReference type="Rhea" id="RHEA:18461"/>
        <dbReference type="ChEBI" id="CHEBI:30909"/>
        <dbReference type="ChEBI" id="CHEBI:36707"/>
        <dbReference type="ChEBI" id="CHEBI:57287"/>
        <dbReference type="ChEBI" id="CHEBI:57288"/>
        <dbReference type="EC" id="2.3.1.67"/>
    </reaction>
</comment>
<comment type="catalytic activity">
    <reaction evidence="52">
        <text>1-eicosanoyl-sn-glycero-3-phosphocholine + hexadecanoyl-CoA = 1-eicosanoyl-2-hexadecanoyl-sn-glycero-3-phosphocholine + CoA</text>
        <dbReference type="Rhea" id="RHEA:37843"/>
        <dbReference type="ChEBI" id="CHEBI:57287"/>
        <dbReference type="ChEBI" id="CHEBI:57379"/>
        <dbReference type="ChEBI" id="CHEBI:74968"/>
        <dbReference type="ChEBI" id="CHEBI:75294"/>
    </reaction>
    <physiologicalReaction direction="left-to-right" evidence="52">
        <dbReference type="Rhea" id="RHEA:37844"/>
    </physiologicalReaction>
</comment>
<dbReference type="GO" id="GO:0047159">
    <property type="term" value="F:plasmalogen synthase activity"/>
    <property type="evidence" value="ECO:0007669"/>
    <property type="project" value="UniProtKB-EC"/>
</dbReference>
<dbReference type="GO" id="GO:0046872">
    <property type="term" value="F:metal ion binding"/>
    <property type="evidence" value="ECO:0007669"/>
    <property type="project" value="UniProtKB-KW"/>
</dbReference>
<evidence type="ECO:0000256" key="58">
    <source>
        <dbReference type="ARBA" id="ARBA00077633"/>
    </source>
</evidence>
<evidence type="ECO:0000256" key="53">
    <source>
        <dbReference type="ARBA" id="ARBA00052694"/>
    </source>
</evidence>
<dbReference type="Gene3D" id="1.10.238.10">
    <property type="entry name" value="EF-hand"/>
    <property type="match status" value="1"/>
</dbReference>
<evidence type="ECO:0000256" key="31">
    <source>
        <dbReference type="ARBA" id="ARBA00050162"/>
    </source>
</evidence>
<comment type="catalytic activity">
    <reaction evidence="31">
        <text>1-(9Z-octadecenoyl)-sn-glycero-3-phosphocholine + hexadecanoyl-CoA = 1-(9Z-octadecenoyl)-2-hexadecanoyl-sn-glycero-3-phosphocholine + CoA</text>
        <dbReference type="Rhea" id="RHEA:37383"/>
        <dbReference type="ChEBI" id="CHEBI:28610"/>
        <dbReference type="ChEBI" id="CHEBI:57287"/>
        <dbReference type="ChEBI" id="CHEBI:57379"/>
        <dbReference type="ChEBI" id="CHEBI:74667"/>
    </reaction>
    <physiologicalReaction direction="left-to-right" evidence="31">
        <dbReference type="Rhea" id="RHEA:37384"/>
    </physiologicalReaction>
</comment>
<reference evidence="64" key="1">
    <citation type="submission" date="2025-08" db="UniProtKB">
        <authorList>
            <consortium name="Ensembl"/>
        </authorList>
    </citation>
    <scope>IDENTIFICATION</scope>
</reference>
<comment type="catalytic activity">
    <reaction evidence="26">
        <text>a 1-acyl-sn-glycero-3-phosphocholine + an acyl-CoA = a 1,2-diacyl-sn-glycero-3-phosphocholine + CoA</text>
        <dbReference type="Rhea" id="RHEA:12937"/>
        <dbReference type="ChEBI" id="CHEBI:57287"/>
        <dbReference type="ChEBI" id="CHEBI:57643"/>
        <dbReference type="ChEBI" id="CHEBI:58168"/>
        <dbReference type="ChEBI" id="CHEBI:58342"/>
        <dbReference type="EC" id="2.3.1.23"/>
    </reaction>
</comment>
<dbReference type="EC" id="2.3.1.25" evidence="56"/>
<dbReference type="GO" id="GO:0005789">
    <property type="term" value="C:endoplasmic reticulum membrane"/>
    <property type="evidence" value="ECO:0007669"/>
    <property type="project" value="UniProtKB-SubCell"/>
</dbReference>
<evidence type="ECO:0000256" key="29">
    <source>
        <dbReference type="ARBA" id="ARBA00047480"/>
    </source>
</evidence>
<dbReference type="GeneTree" id="ENSGT01030000234574"/>
<keyword evidence="65" id="KW-1185">Reference proteome</keyword>
<evidence type="ECO:0000256" key="55">
    <source>
        <dbReference type="ARBA" id="ARBA00066989"/>
    </source>
</evidence>
<keyword evidence="23" id="KW-1208">Phospholipid metabolism</keyword>
<evidence type="ECO:0000256" key="56">
    <source>
        <dbReference type="ARBA" id="ARBA00067078"/>
    </source>
</evidence>
<evidence type="ECO:0000256" key="13">
    <source>
        <dbReference type="ARBA" id="ARBA00022692"/>
    </source>
</evidence>
<comment type="catalytic activity">
    <reaction evidence="45">
        <text>1-dodecanoyl-sn-glycero-3-phosphocholine + hexadecanoyl-CoA = 1-dodecanoyl-2-hexadecanoyl-sn-glycero-3-phosphocholine + CoA</text>
        <dbReference type="Rhea" id="RHEA:37511"/>
        <dbReference type="ChEBI" id="CHEBI:57287"/>
        <dbReference type="ChEBI" id="CHEBI:57379"/>
        <dbReference type="ChEBI" id="CHEBI:74966"/>
        <dbReference type="ChEBI" id="CHEBI:75017"/>
    </reaction>
    <physiologicalReaction direction="left-to-right" evidence="45">
        <dbReference type="Rhea" id="RHEA:37512"/>
    </physiologicalReaction>
</comment>
<evidence type="ECO:0000256" key="41">
    <source>
        <dbReference type="ARBA" id="ARBA00051483"/>
    </source>
</evidence>
<dbReference type="SUPFAM" id="SSF47473">
    <property type="entry name" value="EF-hand"/>
    <property type="match status" value="1"/>
</dbReference>
<comment type="catalytic activity">
    <reaction evidence="32">
        <text>1-acyl-sn-glycero-3-phospho-(1'-sn-glycerol) + hexadecanoyl-CoA = 1-acyl-2-hexadecanoyl-sn-glycero-3-phospho-(1'-sn-glycerol) + CoA</text>
        <dbReference type="Rhea" id="RHEA:37807"/>
        <dbReference type="ChEBI" id="CHEBI:57287"/>
        <dbReference type="ChEBI" id="CHEBI:57379"/>
        <dbReference type="ChEBI" id="CHEBI:64840"/>
        <dbReference type="ChEBI" id="CHEBI:75280"/>
    </reaction>
    <physiologicalReaction direction="left-to-right" evidence="32">
        <dbReference type="Rhea" id="RHEA:37808"/>
    </physiologicalReaction>
</comment>
<evidence type="ECO:0000256" key="28">
    <source>
        <dbReference type="ARBA" id="ARBA00026120"/>
    </source>
</evidence>
<dbReference type="FunFam" id="1.10.238.10:FF:000379">
    <property type="entry name" value="Lysophosphatidylcholine acyltransferase 1"/>
    <property type="match status" value="1"/>
</dbReference>
<evidence type="ECO:0000256" key="32">
    <source>
        <dbReference type="ARBA" id="ARBA00050502"/>
    </source>
</evidence>
<comment type="catalytic activity">
    <reaction evidence="1">
        <text>a 1-acyl-sn-glycero-3-phosphate + an acyl-CoA = a 1,2-diacyl-sn-glycero-3-phosphate + CoA</text>
        <dbReference type="Rhea" id="RHEA:19709"/>
        <dbReference type="ChEBI" id="CHEBI:57287"/>
        <dbReference type="ChEBI" id="CHEBI:57970"/>
        <dbReference type="ChEBI" id="CHEBI:58342"/>
        <dbReference type="ChEBI" id="CHEBI:58608"/>
        <dbReference type="EC" id="2.3.1.51"/>
    </reaction>
</comment>
<dbReference type="Ensembl" id="ENSSTUT00000037117.1">
    <property type="protein sequence ID" value="ENSSTUP00000035517.1"/>
    <property type="gene ID" value="ENSSTUG00000015119.1"/>
</dbReference>
<evidence type="ECO:0000256" key="49">
    <source>
        <dbReference type="ARBA" id="ARBA00052300"/>
    </source>
</evidence>
<evidence type="ECO:0000256" key="17">
    <source>
        <dbReference type="ARBA" id="ARBA00022837"/>
    </source>
</evidence>
<comment type="catalytic activity">
    <reaction evidence="46">
        <text>1-octadecanoyl-sn-glycero-3-phosphocholine + hexadecanoyl-CoA = 1-octadecanoyl-2-hexadecanoyl-sn-glycero-3-phosphocholine + CoA</text>
        <dbReference type="Rhea" id="RHEA:37527"/>
        <dbReference type="ChEBI" id="CHEBI:57287"/>
        <dbReference type="ChEBI" id="CHEBI:57379"/>
        <dbReference type="ChEBI" id="CHEBI:73858"/>
        <dbReference type="ChEBI" id="CHEBI:75026"/>
    </reaction>
    <physiologicalReaction direction="left-to-right" evidence="46">
        <dbReference type="Rhea" id="RHEA:37528"/>
    </physiologicalReaction>
</comment>
<comment type="catalytic activity">
    <reaction evidence="34">
        <text>a 1-acyl-sn-glycero-3-phosphate + hexadecanoyl-CoA = 1-acyl-2-hexadecanoyl-sn-glycero-3-phosphate + CoA</text>
        <dbReference type="Rhea" id="RHEA:33315"/>
        <dbReference type="ChEBI" id="CHEBI:57287"/>
        <dbReference type="ChEBI" id="CHEBI:57379"/>
        <dbReference type="ChEBI" id="CHEBI:57970"/>
        <dbReference type="ChEBI" id="CHEBI:64862"/>
    </reaction>
    <physiologicalReaction direction="left-to-right" evidence="34">
        <dbReference type="Rhea" id="RHEA:33316"/>
    </physiologicalReaction>
</comment>
<organism evidence="64 65">
    <name type="scientific">Salmo trutta</name>
    <name type="common">Brown trout</name>
    <dbReference type="NCBI Taxonomy" id="8032"/>
    <lineage>
        <taxon>Eukaryota</taxon>
        <taxon>Metazoa</taxon>
        <taxon>Chordata</taxon>
        <taxon>Craniata</taxon>
        <taxon>Vertebrata</taxon>
        <taxon>Euteleostomi</taxon>
        <taxon>Actinopterygii</taxon>
        <taxon>Neopterygii</taxon>
        <taxon>Teleostei</taxon>
        <taxon>Protacanthopterygii</taxon>
        <taxon>Salmoniformes</taxon>
        <taxon>Salmonidae</taxon>
        <taxon>Salmoninae</taxon>
        <taxon>Salmo</taxon>
    </lineage>
</organism>
<keyword evidence="22" id="KW-0472">Membrane</keyword>
<comment type="catalytic activity">
    <reaction evidence="54">
        <text>(4Z,7Z,10Z,13Z,16Z,19Z)-docosahexaenoyl-CoA + 1-hexadecanoyl-sn-glycero-3-phosphocholine = 1-hexadecanoyl-2-(4Z,7Z,10Z,13Z,16Z,19Z-docosahexaenoyl)-sn-glycero-3-phosphocholine + CoA</text>
        <dbReference type="Rhea" id="RHEA:37475"/>
        <dbReference type="ChEBI" id="CHEBI:57287"/>
        <dbReference type="ChEBI" id="CHEBI:72998"/>
        <dbReference type="ChEBI" id="CHEBI:74298"/>
        <dbReference type="ChEBI" id="CHEBI:74963"/>
    </reaction>
    <physiologicalReaction direction="left-to-right" evidence="54">
        <dbReference type="Rhea" id="RHEA:37476"/>
    </physiologicalReaction>
</comment>
<evidence type="ECO:0000256" key="43">
    <source>
        <dbReference type="ARBA" id="ARBA00051526"/>
    </source>
</evidence>
<evidence type="ECO:0000256" key="22">
    <source>
        <dbReference type="ARBA" id="ARBA00023136"/>
    </source>
</evidence>
<keyword evidence="10" id="KW-0444">Lipid biosynthesis</keyword>
<evidence type="ECO:0000256" key="52">
    <source>
        <dbReference type="ARBA" id="ARBA00052662"/>
    </source>
</evidence>
<evidence type="ECO:0000256" key="47">
    <source>
        <dbReference type="ARBA" id="ARBA00051927"/>
    </source>
</evidence>
<comment type="catalytic activity">
    <reaction evidence="36">
        <text>1-hexadecanoyl-sn-glycero-3-phosphocholine + acetyl-CoA = 1-hexadecanoyl-2-acetyl-sn-glycero-3-phosphocholine + CoA</text>
        <dbReference type="Rhea" id="RHEA:37703"/>
        <dbReference type="ChEBI" id="CHEBI:57287"/>
        <dbReference type="ChEBI" id="CHEBI:57288"/>
        <dbReference type="ChEBI" id="CHEBI:72998"/>
        <dbReference type="ChEBI" id="CHEBI:75219"/>
    </reaction>
    <physiologicalReaction direction="left-to-right" evidence="36">
        <dbReference type="Rhea" id="RHEA:37704"/>
    </physiologicalReaction>
</comment>
<evidence type="ECO:0000256" key="59">
    <source>
        <dbReference type="ARBA" id="ARBA00078384"/>
    </source>
</evidence>
<comment type="catalytic activity">
    <reaction evidence="47">
        <text>(9Z,12Z)-octadecadienoyl-CoA + 1-hexadecanoyl-sn-glycero-3-phosphocholine = 1-hexadecanoyl-2-(9Z,12Z-octadecadienoyl)-sn-glycero-3-phosphocholine + CoA</text>
        <dbReference type="Rhea" id="RHEA:35995"/>
        <dbReference type="ChEBI" id="CHEBI:57287"/>
        <dbReference type="ChEBI" id="CHEBI:57383"/>
        <dbReference type="ChEBI" id="CHEBI:72998"/>
        <dbReference type="ChEBI" id="CHEBI:73002"/>
    </reaction>
    <physiologicalReaction direction="left-to-right" evidence="47">
        <dbReference type="Rhea" id="RHEA:35996"/>
    </physiologicalReaction>
</comment>
<keyword evidence="18" id="KW-0735">Signal-anchor</keyword>
<evidence type="ECO:0000256" key="39">
    <source>
        <dbReference type="ARBA" id="ARBA00051266"/>
    </source>
</evidence>
<comment type="pathway">
    <text evidence="6">Lipid metabolism; phospholipid metabolism.</text>
</comment>
<evidence type="ECO:0000256" key="14">
    <source>
        <dbReference type="ARBA" id="ARBA00022723"/>
    </source>
</evidence>
<evidence type="ECO:0000256" key="7">
    <source>
        <dbReference type="ARBA" id="ARBA00008655"/>
    </source>
</evidence>
<evidence type="ECO:0000256" key="16">
    <source>
        <dbReference type="ARBA" id="ARBA00022824"/>
    </source>
</evidence>
<keyword evidence="20" id="KW-0333">Golgi apparatus</keyword>
<dbReference type="Proteomes" id="UP000472277">
    <property type="component" value="Chromosome 34"/>
</dbReference>
<dbReference type="GO" id="GO:0003841">
    <property type="term" value="F:1-acylglycerol-3-phosphate O-acyltransferase activity"/>
    <property type="evidence" value="ECO:0007669"/>
    <property type="project" value="UniProtKB-EC"/>
</dbReference>
<evidence type="ECO:0000256" key="8">
    <source>
        <dbReference type="ARBA" id="ARBA00013211"/>
    </source>
</evidence>
<keyword evidence="9" id="KW-1003">Cell membrane</keyword>
<keyword evidence="13" id="KW-0812">Transmembrane</keyword>
<evidence type="ECO:0000256" key="61">
    <source>
        <dbReference type="ARBA" id="ARBA00079784"/>
    </source>
</evidence>
<comment type="catalytic activity">
    <reaction evidence="40">
        <text>tetradecanoyl-CoA + 1-hexadecanoyl-sn-glycero-3-phosphocholine = 1-hexadecanoyl-2-tetradecanoyl-sn-glycero-3-phosphocholine + CoA</text>
        <dbReference type="Rhea" id="RHEA:37867"/>
        <dbReference type="ChEBI" id="CHEBI:57287"/>
        <dbReference type="ChEBI" id="CHEBI:57385"/>
        <dbReference type="ChEBI" id="CHEBI:72998"/>
        <dbReference type="ChEBI" id="CHEBI:75304"/>
    </reaction>
    <physiologicalReaction direction="left-to-right" evidence="40">
        <dbReference type="Rhea" id="RHEA:37868"/>
    </physiologicalReaction>
</comment>
<evidence type="ECO:0000256" key="15">
    <source>
        <dbReference type="ARBA" id="ARBA00022737"/>
    </source>
</evidence>
<comment type="catalytic activity">
    <reaction evidence="35">
        <text>1-O-hexadecyl-sn-glycero-3-phosphocholine + hexadecanoyl-CoA = 1-O-hexadecyl-2-hexadecanoyl-sn-glycero-3-phosphocholine + CoA</text>
        <dbReference type="Rhea" id="RHEA:37811"/>
        <dbReference type="ChEBI" id="CHEBI:57287"/>
        <dbReference type="ChEBI" id="CHEBI:57379"/>
        <dbReference type="ChEBI" id="CHEBI:64496"/>
        <dbReference type="ChEBI" id="CHEBI:72744"/>
    </reaction>
    <physiologicalReaction direction="left-to-right" evidence="35">
        <dbReference type="Rhea" id="RHEA:37812"/>
    </physiologicalReaction>
</comment>
<evidence type="ECO:0000256" key="21">
    <source>
        <dbReference type="ARBA" id="ARBA00023098"/>
    </source>
</evidence>
<evidence type="ECO:0000256" key="44">
    <source>
        <dbReference type="ARBA" id="ARBA00051685"/>
    </source>
</evidence>
<dbReference type="EC" id="2.3.1.23" evidence="28"/>
<protein>
    <recommendedName>
        <fullName evidence="57">Lysophosphatidylcholine acyltransferase 1</fullName>
        <ecNumber evidence="28">2.3.1.23</ecNumber>
        <ecNumber evidence="56">2.3.1.25</ecNumber>
        <ecNumber evidence="8">2.3.1.51</ecNumber>
        <ecNumber evidence="55">2.3.1.67</ecNumber>
    </recommendedName>
    <alternativeName>
        <fullName evidence="61">1-acylglycerol-3-phosphate O-acyltransferase</fullName>
    </alternativeName>
    <alternativeName>
        <fullName evidence="59">1-acylglycerophosphocholine O-acyltransferase</fullName>
    </alternativeName>
    <alternativeName>
        <fullName evidence="62">1-alkenylglycerophosphocholine O-acyltransferase</fullName>
    </alternativeName>
    <alternativeName>
        <fullName evidence="58">1-alkylglycerophosphocholine O-acetyltransferase</fullName>
    </alternativeName>
    <alternativeName>
        <fullName evidence="60">Acetyl-CoA:lyso-platelet-activating factor acetyltransferase</fullName>
    </alternativeName>
    <alternativeName>
        <fullName evidence="63">Acyltransferase-like 2</fullName>
    </alternativeName>
</protein>
<keyword evidence="24" id="KW-0012">Acyltransferase</keyword>
<dbReference type="GO" id="GO:0006629">
    <property type="term" value="P:lipid metabolic process"/>
    <property type="evidence" value="ECO:0007669"/>
    <property type="project" value="UniProtKB-KW"/>
</dbReference>
<evidence type="ECO:0000256" key="27">
    <source>
        <dbReference type="ARBA" id="ARBA00025707"/>
    </source>
</evidence>
<comment type="catalytic activity">
    <reaction evidence="29">
        <text>1-acyl-sn-glycero-3-phospho-(1'-sn-glycerol) + an acyl-CoA = a 1,2-diacyl-sn-glycero-3-phospho-(1'-sn-glycerol) + CoA</text>
        <dbReference type="Rhea" id="RHEA:33203"/>
        <dbReference type="ChEBI" id="CHEBI:57287"/>
        <dbReference type="ChEBI" id="CHEBI:58342"/>
        <dbReference type="ChEBI" id="CHEBI:64716"/>
        <dbReference type="ChEBI" id="CHEBI:64840"/>
    </reaction>
    <physiologicalReaction direction="left-to-right" evidence="29">
        <dbReference type="Rhea" id="RHEA:33204"/>
    </physiologicalReaction>
</comment>
<comment type="catalytic activity">
    <reaction evidence="48">
        <text>octanoyl-CoA + 1-hexadecanoyl-sn-glycero-3-phosphocholine = 1-hexadecanoyl-2-octanoyl-sn-glycero-3-phosphocholine + CoA</text>
        <dbReference type="Rhea" id="RHEA:37859"/>
        <dbReference type="ChEBI" id="CHEBI:57287"/>
        <dbReference type="ChEBI" id="CHEBI:57386"/>
        <dbReference type="ChEBI" id="CHEBI:72998"/>
        <dbReference type="ChEBI" id="CHEBI:75302"/>
    </reaction>
    <physiologicalReaction direction="left-to-right" evidence="48">
        <dbReference type="Rhea" id="RHEA:37860"/>
    </physiologicalReaction>
</comment>
<evidence type="ECO:0000256" key="42">
    <source>
        <dbReference type="ARBA" id="ARBA00051498"/>
    </source>
</evidence>
<proteinExistence type="inferred from homology"/>
<keyword evidence="15" id="KW-0677">Repeat</keyword>
<evidence type="ECO:0000256" key="9">
    <source>
        <dbReference type="ARBA" id="ARBA00022475"/>
    </source>
</evidence>
<accession>A0A673YM27</accession>
<evidence type="ECO:0000256" key="26">
    <source>
        <dbReference type="ARBA" id="ARBA00024623"/>
    </source>
</evidence>
<evidence type="ECO:0000256" key="37">
    <source>
        <dbReference type="ARBA" id="ARBA00050971"/>
    </source>
</evidence>
<comment type="catalytic activity">
    <reaction evidence="41">
        <text>decanoyl-CoA + 1-hexadecanoyl-sn-glycero-3-phosphocholine = 1-hexadecanoyl-2-decanoyl-sn-glycero-3-phosphocholine + CoA</text>
        <dbReference type="Rhea" id="RHEA:37863"/>
        <dbReference type="ChEBI" id="CHEBI:57287"/>
        <dbReference type="ChEBI" id="CHEBI:61430"/>
        <dbReference type="ChEBI" id="CHEBI:72998"/>
        <dbReference type="ChEBI" id="CHEBI:75300"/>
    </reaction>
    <physiologicalReaction direction="left-to-right" evidence="41">
        <dbReference type="Rhea" id="RHEA:37864"/>
    </physiologicalReaction>
</comment>
<evidence type="ECO:0000256" key="51">
    <source>
        <dbReference type="ARBA" id="ARBA00052437"/>
    </source>
</evidence>
<evidence type="ECO:0000256" key="2">
    <source>
        <dbReference type="ARBA" id="ARBA00004323"/>
    </source>
</evidence>
<comment type="catalytic activity">
    <reaction evidence="51">
        <text>eicosanoyl-CoA + 1-hexadecanoyl-sn-glycero-3-phosphocholine = 1-hexadecanoyl-2-eicosanoyl-sn-glycero-3-phosphocholine + CoA</text>
        <dbReference type="Rhea" id="RHEA:43264"/>
        <dbReference type="ChEBI" id="CHEBI:57287"/>
        <dbReference type="ChEBI" id="CHEBI:57380"/>
        <dbReference type="ChEBI" id="CHEBI:72998"/>
        <dbReference type="ChEBI" id="CHEBI:82943"/>
    </reaction>
    <physiologicalReaction direction="left-to-right" evidence="51">
        <dbReference type="Rhea" id="RHEA:43265"/>
    </physiologicalReaction>
</comment>
<evidence type="ECO:0000256" key="34">
    <source>
        <dbReference type="ARBA" id="ARBA00050784"/>
    </source>
</evidence>
<evidence type="ECO:0000256" key="50">
    <source>
        <dbReference type="ARBA" id="ARBA00052357"/>
    </source>
</evidence>
<dbReference type="GO" id="GO:0000139">
    <property type="term" value="C:Golgi membrane"/>
    <property type="evidence" value="ECO:0007669"/>
    <property type="project" value="UniProtKB-SubCell"/>
</dbReference>
<comment type="catalytic activity">
    <reaction evidence="50">
        <text>1-tetradecanoyl-sn-glycero-3-phosphocholine + hexadecanoyl-CoA = 1-tetradecanoyl-2-hexadecanoyl-sn-glycero-3-phosphocholine + CoA</text>
        <dbReference type="Rhea" id="RHEA:37655"/>
        <dbReference type="ChEBI" id="CHEBI:57287"/>
        <dbReference type="ChEBI" id="CHEBI:57379"/>
        <dbReference type="ChEBI" id="CHEBI:64489"/>
        <dbReference type="ChEBI" id="CHEBI:75062"/>
    </reaction>
    <physiologicalReaction direction="left-to-right" evidence="50">
        <dbReference type="Rhea" id="RHEA:37656"/>
    </physiologicalReaction>
</comment>
<evidence type="ECO:0000256" key="57">
    <source>
        <dbReference type="ARBA" id="ARBA00073955"/>
    </source>
</evidence>
<dbReference type="GO" id="GO:0047184">
    <property type="term" value="F:1-acylglycerophosphocholine O-acyltransferase activity"/>
    <property type="evidence" value="ECO:0007669"/>
    <property type="project" value="UniProtKB-EC"/>
</dbReference>
<comment type="catalytic activity">
    <reaction evidence="38">
        <text>1-O-octadecyl-sn-glycero-3-phosphocholine + hexadecanoyl-CoA = 1-O-octadecyl-2-hexadecanoyl-sn-glycero-3-phosphocholine + CoA</text>
        <dbReference type="Rhea" id="RHEA:37839"/>
        <dbReference type="ChEBI" id="CHEBI:57287"/>
        <dbReference type="ChEBI" id="CHEBI:57379"/>
        <dbReference type="ChEBI" id="CHEBI:75216"/>
        <dbReference type="ChEBI" id="CHEBI:75290"/>
    </reaction>
    <physiologicalReaction direction="left-to-right" evidence="38">
        <dbReference type="Rhea" id="RHEA:37840"/>
    </physiologicalReaction>
</comment>
<dbReference type="GO" id="GO:0005811">
    <property type="term" value="C:lipid droplet"/>
    <property type="evidence" value="ECO:0007669"/>
    <property type="project" value="UniProtKB-SubCell"/>
</dbReference>
<name>A0A673YM27_SALTR</name>
<dbReference type="GO" id="GO:0005886">
    <property type="term" value="C:plasma membrane"/>
    <property type="evidence" value="ECO:0007669"/>
    <property type="project" value="UniProtKB-SubCell"/>
</dbReference>
<keyword evidence="14" id="KW-0479">Metal-binding</keyword>
<keyword evidence="11" id="KW-0551">Lipid droplet</keyword>
<reference evidence="64" key="2">
    <citation type="submission" date="2025-09" db="UniProtKB">
        <authorList>
            <consortium name="Ensembl"/>
        </authorList>
    </citation>
    <scope>IDENTIFICATION</scope>
</reference>
<dbReference type="EC" id="2.3.1.51" evidence="8"/>
<keyword evidence="21" id="KW-0443">Lipid metabolism</keyword>
<evidence type="ECO:0000256" key="46">
    <source>
        <dbReference type="ARBA" id="ARBA00051878"/>
    </source>
</evidence>
<comment type="subcellular location">
    <subcellularLocation>
        <location evidence="3">Cell membrane</location>
        <topology evidence="3">Single-pass type II membrane protein</topology>
    </subcellularLocation>
    <subcellularLocation>
        <location evidence="5">Endoplasmic reticulum membrane</location>
        <topology evidence="5">Single-pass type II membrane protein</topology>
    </subcellularLocation>
    <subcellularLocation>
        <location evidence="2">Golgi apparatus membrane</location>
        <topology evidence="2">Single-pass type II membrane protein</topology>
    </subcellularLocation>
    <subcellularLocation>
        <location evidence="4">Lipid droplet</location>
    </subcellularLocation>
</comment>
<evidence type="ECO:0000256" key="24">
    <source>
        <dbReference type="ARBA" id="ARBA00023315"/>
    </source>
</evidence>
<evidence type="ECO:0000256" key="25">
    <source>
        <dbReference type="ARBA" id="ARBA00024460"/>
    </source>
</evidence>
<keyword evidence="19" id="KW-1133">Transmembrane helix</keyword>
<evidence type="ECO:0000256" key="10">
    <source>
        <dbReference type="ARBA" id="ARBA00022516"/>
    </source>
</evidence>
<dbReference type="InterPro" id="IPR011992">
    <property type="entry name" value="EF-hand-dom_pair"/>
</dbReference>
<evidence type="ECO:0000256" key="40">
    <source>
        <dbReference type="ARBA" id="ARBA00051392"/>
    </source>
</evidence>
<keyword evidence="17" id="KW-0106">Calcium</keyword>
<evidence type="ECO:0000256" key="60">
    <source>
        <dbReference type="ARBA" id="ARBA00078606"/>
    </source>
</evidence>
<evidence type="ECO:0000256" key="1">
    <source>
        <dbReference type="ARBA" id="ARBA00001141"/>
    </source>
</evidence>
<evidence type="ECO:0000256" key="38">
    <source>
        <dbReference type="ARBA" id="ARBA00051079"/>
    </source>
</evidence>
<comment type="catalytic activity">
    <reaction evidence="42">
        <text>1-hexadecanoyl-sn-glycero-3-phospho-(1'-sn-glycerol) + hexadecanoyl-CoA = 1,2-dihexadecanoyl-sn-glycero-3-phospho-(1'-sn-glycerol) + CoA</text>
        <dbReference type="Rhea" id="RHEA:35851"/>
        <dbReference type="ChEBI" id="CHEBI:57287"/>
        <dbReference type="ChEBI" id="CHEBI:57379"/>
        <dbReference type="ChEBI" id="CHEBI:72829"/>
        <dbReference type="ChEBI" id="CHEBI:75158"/>
    </reaction>
    <physiologicalReaction direction="left-to-right" evidence="42">
        <dbReference type="Rhea" id="RHEA:35852"/>
    </physiologicalReaction>
</comment>
<comment type="catalytic activity">
    <reaction evidence="39">
        <text>dodecanoyl-CoA + 1-hexadecanoyl-sn-glycero-3-phosphocholine = 1-hexadecanoyl-2-dodecanoyl-sn-glycero-3-phosphocholine + CoA</text>
        <dbReference type="Rhea" id="RHEA:37515"/>
        <dbReference type="ChEBI" id="CHEBI:57287"/>
        <dbReference type="ChEBI" id="CHEBI:57375"/>
        <dbReference type="ChEBI" id="CHEBI:72998"/>
        <dbReference type="ChEBI" id="CHEBI:75018"/>
    </reaction>
    <physiologicalReaction direction="left-to-right" evidence="39">
        <dbReference type="Rhea" id="RHEA:37516"/>
    </physiologicalReaction>
</comment>
<evidence type="ECO:0000256" key="48">
    <source>
        <dbReference type="ARBA" id="ARBA00051964"/>
    </source>
</evidence>
<comment type="catalytic activity">
    <reaction evidence="25">
        <text>1-hexadecanoyl-sn-glycero-3-phosphocholine + hexadecanoyl-CoA = 1,2-dihexadecanoyl-sn-glycero-3-phosphocholine + CoA</text>
        <dbReference type="Rhea" id="RHEA:35983"/>
        <dbReference type="ChEBI" id="CHEBI:57287"/>
        <dbReference type="ChEBI" id="CHEBI:57379"/>
        <dbReference type="ChEBI" id="CHEBI:72998"/>
        <dbReference type="ChEBI" id="CHEBI:72999"/>
    </reaction>
    <physiologicalReaction direction="left-to-right" evidence="25">
        <dbReference type="Rhea" id="RHEA:35984"/>
    </physiologicalReaction>
</comment>
<evidence type="ECO:0000256" key="54">
    <source>
        <dbReference type="ARBA" id="ARBA00052725"/>
    </source>
</evidence>
<comment type="catalytic activity">
    <reaction evidence="44">
        <text>a 1-O-(1Z-alkenyl)-sn-glycero-3-phosphocholine + an acyl-CoA = a 1-O-(1Z-alkenyl)-2-acyl-sn-glycero-3-phosphocholine + CoA</text>
        <dbReference type="Rhea" id="RHEA:10344"/>
        <dbReference type="ChEBI" id="CHEBI:57287"/>
        <dbReference type="ChEBI" id="CHEBI:58342"/>
        <dbReference type="ChEBI" id="CHEBI:77286"/>
        <dbReference type="ChEBI" id="CHEBI:77287"/>
        <dbReference type="EC" id="2.3.1.25"/>
    </reaction>
</comment>
<evidence type="ECO:0000256" key="63">
    <source>
        <dbReference type="ARBA" id="ARBA00083690"/>
    </source>
</evidence>
<evidence type="ECO:0000256" key="62">
    <source>
        <dbReference type="ARBA" id="ARBA00080539"/>
    </source>
</evidence>
<evidence type="ECO:0000256" key="20">
    <source>
        <dbReference type="ARBA" id="ARBA00023034"/>
    </source>
</evidence>
<evidence type="ECO:0000313" key="65">
    <source>
        <dbReference type="Proteomes" id="UP000472277"/>
    </source>
</evidence>
<sequence>CCLYFCSVCVYTVFLNHVFSMCRLRTGTTDTVLQQQASRARNIWGYRLGLEDFAQYLDLPVTDMLTELHSLFNQVDGQIDVREYVIALSVACQPSKAMDTLRLAFGMYEAKEDRAIVEKELASILRTALGVAEVDVTELFSAIDTLDAGKITHDDFCRFVVQHPDFAQEYLLSSRETPSTPHTIPLTNGFSVDRYNTEEPTCSLPGQKRKED</sequence>
<evidence type="ECO:0000256" key="5">
    <source>
        <dbReference type="ARBA" id="ARBA00004648"/>
    </source>
</evidence>
<evidence type="ECO:0000313" key="64">
    <source>
        <dbReference type="Ensembl" id="ENSSTUP00000035517.1"/>
    </source>
</evidence>
<evidence type="ECO:0000256" key="30">
    <source>
        <dbReference type="ARBA" id="ARBA00050110"/>
    </source>
</evidence>
<evidence type="ECO:0000256" key="23">
    <source>
        <dbReference type="ARBA" id="ARBA00023264"/>
    </source>
</evidence>
<evidence type="ECO:0000256" key="6">
    <source>
        <dbReference type="ARBA" id="ARBA00005074"/>
    </source>
</evidence>
<evidence type="ECO:0000256" key="12">
    <source>
        <dbReference type="ARBA" id="ARBA00022679"/>
    </source>
</evidence>
<dbReference type="EC" id="2.3.1.67" evidence="55"/>
<dbReference type="GO" id="GO:0047192">
    <property type="term" value="F:1-alkylglycerophosphocholine O-acetyltransferase activity"/>
    <property type="evidence" value="ECO:0007669"/>
    <property type="project" value="UniProtKB-EC"/>
</dbReference>
<evidence type="ECO:0000256" key="4">
    <source>
        <dbReference type="ARBA" id="ARBA00004502"/>
    </source>
</evidence>